<organism evidence="1">
    <name type="scientific">uncultured Caudovirales phage</name>
    <dbReference type="NCBI Taxonomy" id="2100421"/>
    <lineage>
        <taxon>Viruses</taxon>
        <taxon>Duplodnaviria</taxon>
        <taxon>Heunggongvirae</taxon>
        <taxon>Uroviricota</taxon>
        <taxon>Caudoviricetes</taxon>
        <taxon>Peduoviridae</taxon>
        <taxon>Maltschvirus</taxon>
        <taxon>Maltschvirus maltsch</taxon>
    </lineage>
</organism>
<reference evidence="1" key="1">
    <citation type="submission" date="2020-05" db="EMBL/GenBank/DDBJ databases">
        <authorList>
            <person name="Chiriac C."/>
            <person name="Salcher M."/>
            <person name="Ghai R."/>
            <person name="Kavagutti S V."/>
        </authorList>
    </citation>
    <scope>NUCLEOTIDE SEQUENCE</scope>
</reference>
<sequence length="147" mass="17288">MELISKIKPVDLQEDLKQYAFAVLCEKPDDFIIELHNRKQLKFYFVKIISNSVFSNRSGFLTQHLNKERDDISNVSEPLDITDDYHELIDKCVNESKNLYWYNAELLSLYSIHGTYRAVSEITQIPVKSVYNAVKKAKEQIKQNIWK</sequence>
<evidence type="ECO:0000313" key="1">
    <source>
        <dbReference type="EMBL" id="CAB5217736.1"/>
    </source>
</evidence>
<dbReference type="EMBL" id="LR798248">
    <property type="protein sequence ID" value="CAB5217736.1"/>
    <property type="molecule type" value="Genomic_DNA"/>
</dbReference>
<name>A0A6J7WJ30_9CAUD</name>
<proteinExistence type="predicted"/>
<gene>
    <name evidence="1" type="ORF">UFOVP208_8</name>
</gene>
<protein>
    <submittedName>
        <fullName evidence="1">Uncharacterized protein</fullName>
    </submittedName>
</protein>
<accession>A0A6J7WJ30</accession>